<dbReference type="Pfam" id="PF03401">
    <property type="entry name" value="TctC"/>
    <property type="match status" value="1"/>
</dbReference>
<reference evidence="3 4" key="1">
    <citation type="submission" date="2019-02" db="EMBL/GenBank/DDBJ databases">
        <title>Genomic Encyclopedia of Type Strains, Phase IV (KMG-IV): sequencing the most valuable type-strain genomes for metagenomic binning, comparative biology and taxonomic classification.</title>
        <authorList>
            <person name="Goeker M."/>
        </authorList>
    </citation>
    <scope>NUCLEOTIDE SEQUENCE [LARGE SCALE GENOMIC DNA]</scope>
    <source>
        <strain evidence="3 4">DSM 23814</strain>
    </source>
</reference>
<dbReference type="AlphaFoldDB" id="A0A4Q7VFJ9"/>
<dbReference type="RefSeq" id="WP_128392817.1">
    <property type="nucleotide sequence ID" value="NZ_SHKO01000002.1"/>
</dbReference>
<dbReference type="PANTHER" id="PTHR42928:SF5">
    <property type="entry name" value="BLR1237 PROTEIN"/>
    <property type="match status" value="1"/>
</dbReference>
<dbReference type="InterPro" id="IPR042100">
    <property type="entry name" value="Bug_dom1"/>
</dbReference>
<proteinExistence type="inferred from homology"/>
<gene>
    <name evidence="3" type="ORF">EV681_2953</name>
</gene>
<evidence type="ECO:0000256" key="2">
    <source>
        <dbReference type="SAM" id="SignalP"/>
    </source>
</evidence>
<dbReference type="EMBL" id="SHKO01000002">
    <property type="protein sequence ID" value="RZT94532.1"/>
    <property type="molecule type" value="Genomic_DNA"/>
</dbReference>
<dbReference type="Gene3D" id="3.40.190.10">
    <property type="entry name" value="Periplasmic binding protein-like II"/>
    <property type="match status" value="1"/>
</dbReference>
<evidence type="ECO:0000313" key="4">
    <source>
        <dbReference type="Proteomes" id="UP000293398"/>
    </source>
</evidence>
<name>A0A4Q7VFJ9_9BURK</name>
<keyword evidence="2" id="KW-0732">Signal</keyword>
<feature type="chain" id="PRO_5020617301" evidence="2">
    <location>
        <begin position="24"/>
        <end position="322"/>
    </location>
</feature>
<organism evidence="3 4">
    <name type="scientific">Advenella incenata</name>
    <dbReference type="NCBI Taxonomy" id="267800"/>
    <lineage>
        <taxon>Bacteria</taxon>
        <taxon>Pseudomonadati</taxon>
        <taxon>Pseudomonadota</taxon>
        <taxon>Betaproteobacteria</taxon>
        <taxon>Burkholderiales</taxon>
        <taxon>Alcaligenaceae</taxon>
    </lineage>
</organism>
<dbReference type="Gene3D" id="3.40.190.150">
    <property type="entry name" value="Bordetella uptake gene, domain 1"/>
    <property type="match status" value="1"/>
</dbReference>
<dbReference type="PIRSF" id="PIRSF017082">
    <property type="entry name" value="YflP"/>
    <property type="match status" value="1"/>
</dbReference>
<evidence type="ECO:0000313" key="3">
    <source>
        <dbReference type="EMBL" id="RZT94532.1"/>
    </source>
</evidence>
<keyword evidence="4" id="KW-1185">Reference proteome</keyword>
<evidence type="ECO:0000256" key="1">
    <source>
        <dbReference type="ARBA" id="ARBA00006987"/>
    </source>
</evidence>
<dbReference type="SUPFAM" id="SSF53850">
    <property type="entry name" value="Periplasmic binding protein-like II"/>
    <property type="match status" value="1"/>
</dbReference>
<feature type="signal peptide" evidence="2">
    <location>
        <begin position="1"/>
        <end position="23"/>
    </location>
</feature>
<keyword evidence="3" id="KW-0675">Receptor</keyword>
<dbReference type="InterPro" id="IPR005064">
    <property type="entry name" value="BUG"/>
</dbReference>
<accession>A0A4Q7VFJ9</accession>
<dbReference type="PANTHER" id="PTHR42928">
    <property type="entry name" value="TRICARBOXYLATE-BINDING PROTEIN"/>
    <property type="match status" value="1"/>
</dbReference>
<protein>
    <submittedName>
        <fullName evidence="3">Tripartite-type tricarboxylate transporter receptor subunit TctC</fullName>
    </submittedName>
</protein>
<dbReference type="OrthoDB" id="8678477at2"/>
<comment type="similarity">
    <text evidence="1">Belongs to the UPF0065 (bug) family.</text>
</comment>
<dbReference type="Proteomes" id="UP000293398">
    <property type="component" value="Unassembled WGS sequence"/>
</dbReference>
<sequence>MIRLRHSMGILLATLLVQTPAWSEEFPKRPVTFLVPFPAGTATDVIARIVGNELSNKWGQSVVVDNRPGAGGNIGSESAAKAKADGYTVLWATVANSISTTLYKNLQYNFRDDFDAVTLVTKLPLVLVTNQSRNYGTVPDMVEFSKGHKEALTFGSGGVGTSNHLAGEMLNALSGTEMVHVPYKGTPNAYSDLIADRISVMFDNIVPAMVQIKTGKLKPLAVASLDRSPQLPNVPTMNESGYPGFEAVSWLAMVVPHGTPVDIVEKINRDAVAVLNDPKVQEKMTTFGAEAEPGTPAELDAFIDNEITKWAKVIKQANVTVQ</sequence>
<comment type="caution">
    <text evidence="3">The sequence shown here is derived from an EMBL/GenBank/DDBJ whole genome shotgun (WGS) entry which is preliminary data.</text>
</comment>
<dbReference type="CDD" id="cd13578">
    <property type="entry name" value="PBP2_Bug27"/>
    <property type="match status" value="1"/>
</dbReference>